<gene>
    <name evidence="3" type="ORF">J2X15_001079</name>
</gene>
<keyword evidence="1" id="KW-0812">Transmembrane</keyword>
<feature type="domain" description="AsmA" evidence="2">
    <location>
        <begin position="13"/>
        <end position="168"/>
    </location>
</feature>
<evidence type="ECO:0000259" key="2">
    <source>
        <dbReference type="Pfam" id="PF05170"/>
    </source>
</evidence>
<dbReference type="EMBL" id="JAVDXO010000002">
    <property type="protein sequence ID" value="MDR7305801.1"/>
    <property type="molecule type" value="Genomic_DNA"/>
</dbReference>
<dbReference type="Pfam" id="PF05170">
    <property type="entry name" value="AsmA"/>
    <property type="match status" value="2"/>
</dbReference>
<dbReference type="InterPro" id="IPR007844">
    <property type="entry name" value="AsmA"/>
</dbReference>
<evidence type="ECO:0000313" key="3">
    <source>
        <dbReference type="EMBL" id="MDR7305801.1"/>
    </source>
</evidence>
<proteinExistence type="predicted"/>
<dbReference type="Proteomes" id="UP001268089">
    <property type="component" value="Unassembled WGS sequence"/>
</dbReference>
<name>A0ABU1ZLG3_9BURK</name>
<sequence length="638" mass="67763">MKIPIALRALAKVVGTLVAVVLLGVLTIALLGWNWLRPPLERFVLHKTGRELVIQGDLSAQWGWPAVHWHAAGVRFANPVWAKEPQMLVAEGVGVSVDVLQLLQGQVVFPEVALEQATVFLEHASDGRKSWLLDLDQRDESARMVVGRVEVAQGTLGYDDVAQKTHLHAALSTSENIATPLSFTVQGHYKGLAVKAQGSGGPVLALRDTNHPYPLTLDATAGRTRVRLDGTVTGLLALTAVDMHMKLQGDSLEQLYPLLGIAFPTTRAYATEGHLLRSGATWRYEKFSGRVGASDIAGFAQVVTGGQRPALTADLRSELLALDDLGPVIGARAESGTATTAPQATTSGHVLPDLPFHATRWDSVDAEVQLRAKTLLRAKALPLENLDAHLQLRDAVLTLDPLNFGLAGGQLHGKIALDGRSNPIKAHAQVRARGVTLSKLFPTIAANRNSVGQVYGDLDLTGTGNSVGSMLATSSGTLGLVVDGGQISQLMMEKVGLHVWEIVALNLTGDRLVKLRCAVADFAVTQGKMQTQALVLDTQVTTVLGTGSIDLAQEQLDLTLSPKTKTTSPLALRSPLYVRGSFSQPKVTVDKGRVALRAAGALALGVINPLLALIPLVDAGPGKDSDCAQLVREANAQQ</sequence>
<dbReference type="PANTHER" id="PTHR30441">
    <property type="entry name" value="DUF748 DOMAIN-CONTAINING PROTEIN"/>
    <property type="match status" value="1"/>
</dbReference>
<comment type="caution">
    <text evidence="3">The sequence shown here is derived from an EMBL/GenBank/DDBJ whole genome shotgun (WGS) entry which is preliminary data.</text>
</comment>
<evidence type="ECO:0000256" key="1">
    <source>
        <dbReference type="SAM" id="Phobius"/>
    </source>
</evidence>
<accession>A0ABU1ZLG3</accession>
<dbReference type="RefSeq" id="WP_310340077.1">
    <property type="nucleotide sequence ID" value="NZ_JAVDXO010000002.1"/>
</dbReference>
<feature type="domain" description="AsmA" evidence="2">
    <location>
        <begin position="185"/>
        <end position="533"/>
    </location>
</feature>
<protein>
    <submittedName>
        <fullName evidence="3">AsmA protein</fullName>
    </submittedName>
</protein>
<feature type="transmembrane region" description="Helical" evidence="1">
    <location>
        <begin position="12"/>
        <end position="36"/>
    </location>
</feature>
<keyword evidence="4" id="KW-1185">Reference proteome</keyword>
<evidence type="ECO:0000313" key="4">
    <source>
        <dbReference type="Proteomes" id="UP001268089"/>
    </source>
</evidence>
<dbReference type="PANTHER" id="PTHR30441:SF9">
    <property type="entry name" value="ASMA FAMILY PROTEIN YHJG"/>
    <property type="match status" value="1"/>
</dbReference>
<keyword evidence="1" id="KW-0472">Membrane</keyword>
<keyword evidence="1" id="KW-1133">Transmembrane helix</keyword>
<organism evidence="3 4">
    <name type="scientific">Rhodoferax saidenbachensis</name>
    <dbReference type="NCBI Taxonomy" id="1484693"/>
    <lineage>
        <taxon>Bacteria</taxon>
        <taxon>Pseudomonadati</taxon>
        <taxon>Pseudomonadota</taxon>
        <taxon>Betaproteobacteria</taxon>
        <taxon>Burkholderiales</taxon>
        <taxon>Comamonadaceae</taxon>
        <taxon>Rhodoferax</taxon>
    </lineage>
</organism>
<dbReference type="InterPro" id="IPR052894">
    <property type="entry name" value="AsmA-related"/>
</dbReference>
<reference evidence="3 4" key="1">
    <citation type="submission" date="2023-07" db="EMBL/GenBank/DDBJ databases">
        <title>Sorghum-associated microbial communities from plants grown in Nebraska, USA.</title>
        <authorList>
            <person name="Schachtman D."/>
        </authorList>
    </citation>
    <scope>NUCLEOTIDE SEQUENCE [LARGE SCALE GENOMIC DNA]</scope>
    <source>
        <strain evidence="3 4">BE308</strain>
    </source>
</reference>